<evidence type="ECO:0000313" key="3">
    <source>
        <dbReference type="EMBL" id="TYB78561.1"/>
    </source>
</evidence>
<dbReference type="SUPFAM" id="SSF56214">
    <property type="entry name" value="4'-phosphopantetheinyl transferase"/>
    <property type="match status" value="1"/>
</dbReference>
<dbReference type="Pfam" id="PF01648">
    <property type="entry name" value="ACPS"/>
    <property type="match status" value="1"/>
</dbReference>
<dbReference type="InterPro" id="IPR008278">
    <property type="entry name" value="4-PPantetheinyl_Trfase_dom"/>
</dbReference>
<dbReference type="Gene3D" id="3.90.470.20">
    <property type="entry name" value="4'-phosphopantetheinyl transferase domain"/>
    <property type="match status" value="1"/>
</dbReference>
<gene>
    <name evidence="3" type="ORF">ES674_01930</name>
</gene>
<dbReference type="RefSeq" id="WP_148402299.1">
    <property type="nucleotide sequence ID" value="NZ_VSKK01000001.1"/>
</dbReference>
<dbReference type="OrthoDB" id="663853at2"/>
<dbReference type="Proteomes" id="UP000323720">
    <property type="component" value="Unassembled WGS sequence"/>
</dbReference>
<dbReference type="GO" id="GO:0008897">
    <property type="term" value="F:holo-[acyl-carrier-protein] synthase activity"/>
    <property type="evidence" value="ECO:0007669"/>
    <property type="project" value="InterPro"/>
</dbReference>
<dbReference type="GO" id="GO:0000287">
    <property type="term" value="F:magnesium ion binding"/>
    <property type="evidence" value="ECO:0007669"/>
    <property type="project" value="InterPro"/>
</dbReference>
<comment type="caution">
    <text evidence="3">The sequence shown here is derived from an EMBL/GenBank/DDBJ whole genome shotgun (WGS) entry which is preliminary data.</text>
</comment>
<organism evidence="3 4">
    <name type="scientific">Bizionia myxarmorum</name>
    <dbReference type="NCBI Taxonomy" id="291186"/>
    <lineage>
        <taxon>Bacteria</taxon>
        <taxon>Pseudomonadati</taxon>
        <taxon>Bacteroidota</taxon>
        <taxon>Flavobacteriia</taxon>
        <taxon>Flavobacteriales</taxon>
        <taxon>Flavobacteriaceae</taxon>
        <taxon>Bizionia</taxon>
    </lineage>
</organism>
<dbReference type="AlphaFoldDB" id="A0A5D0RCF6"/>
<reference evidence="3 4" key="1">
    <citation type="submission" date="2019-08" db="EMBL/GenBank/DDBJ databases">
        <title>Genomes of Antarctic Bizionia species.</title>
        <authorList>
            <person name="Bowman J.P."/>
        </authorList>
    </citation>
    <scope>NUCLEOTIDE SEQUENCE [LARGE SCALE GENOMIC DNA]</scope>
    <source>
        <strain evidence="3 4">ADA-4</strain>
    </source>
</reference>
<proteinExistence type="predicted"/>
<dbReference type="InterPro" id="IPR037143">
    <property type="entry name" value="4-PPantetheinyl_Trfase_dom_sf"/>
</dbReference>
<dbReference type="EMBL" id="VSKK01000001">
    <property type="protein sequence ID" value="TYB78561.1"/>
    <property type="molecule type" value="Genomic_DNA"/>
</dbReference>
<evidence type="ECO:0000313" key="4">
    <source>
        <dbReference type="Proteomes" id="UP000323720"/>
    </source>
</evidence>
<protein>
    <submittedName>
        <fullName evidence="3">4'-phosphopantetheinyl transferase superfamily protein</fullName>
    </submittedName>
</protein>
<keyword evidence="4" id="KW-1185">Reference proteome</keyword>
<accession>A0A5D0RCF6</accession>
<feature type="domain" description="4'-phosphopantetheinyl transferase" evidence="2">
    <location>
        <begin position="2"/>
        <end position="79"/>
    </location>
</feature>
<keyword evidence="1 3" id="KW-0808">Transferase</keyword>
<sequence length="191" mass="22273">MIGNDIVDLKETKLTTNWERRGFLDKIFTDNEQKMISDANDPFKTVWKLWSMKESAYKVFIQAGGKRFYNPKKIACQFEDGFDQVSIEFMKFQTETICNHDYILSTARMDDADSKSFVYNLPERDIKKQSAFLKQQFIADFSIHNDLNFGDLVIRKTDVGVPKLLYKDKELDVSFSLTHHGIYGSYSVLNF</sequence>
<name>A0A5D0RCF6_9FLAO</name>
<evidence type="ECO:0000256" key="1">
    <source>
        <dbReference type="ARBA" id="ARBA00022679"/>
    </source>
</evidence>
<evidence type="ECO:0000259" key="2">
    <source>
        <dbReference type="Pfam" id="PF01648"/>
    </source>
</evidence>